<evidence type="ECO:0000313" key="5">
    <source>
        <dbReference type="EMBL" id="MBM7415087.1"/>
    </source>
</evidence>
<feature type="domain" description="Lsr2 DNA-binding" evidence="4">
    <location>
        <begin position="78"/>
        <end position="113"/>
    </location>
</feature>
<evidence type="ECO:0000259" key="3">
    <source>
        <dbReference type="Pfam" id="PF11774"/>
    </source>
</evidence>
<dbReference type="InterPro" id="IPR036625">
    <property type="entry name" value="E3-bd_dom_sf"/>
</dbReference>
<gene>
    <name evidence="5" type="ORF">JOE42_001820</name>
</gene>
<keyword evidence="1" id="KW-0238">DNA-binding</keyword>
<comment type="caution">
    <text evidence="5">The sequence shown here is derived from an EMBL/GenBank/DDBJ whole genome shotgun (WGS) entry which is preliminary data.</text>
</comment>
<feature type="region of interest" description="Disordered" evidence="2">
    <location>
        <begin position="62"/>
        <end position="84"/>
    </location>
</feature>
<dbReference type="InterPro" id="IPR024412">
    <property type="entry name" value="Lsr2_dim_dom"/>
</dbReference>
<evidence type="ECO:0000256" key="2">
    <source>
        <dbReference type="SAM" id="MobiDB-lite"/>
    </source>
</evidence>
<proteinExistence type="predicted"/>
<dbReference type="Pfam" id="PF23359">
    <property type="entry name" value="Lsr2_DNA-bd"/>
    <property type="match status" value="1"/>
</dbReference>
<dbReference type="InterPro" id="IPR055370">
    <property type="entry name" value="Lsr2_DNA-bd"/>
</dbReference>
<sequence length="114" mass="12638">MAKKVVVQLVDDIDRTPLEEDGEHITFAVDGTHYEIDLGPENAAEFRRVLGYYIEHAAKVSAATHSGRRSTKPMGRRSPEQTRAVREWAVDAGFTVSSRGRIPSEVQSAYDAAH</sequence>
<dbReference type="Pfam" id="PF11774">
    <property type="entry name" value="Lsr2"/>
    <property type="match status" value="1"/>
</dbReference>
<evidence type="ECO:0008006" key="7">
    <source>
        <dbReference type="Google" id="ProtNLM"/>
    </source>
</evidence>
<evidence type="ECO:0000313" key="6">
    <source>
        <dbReference type="Proteomes" id="UP000703038"/>
    </source>
</evidence>
<feature type="compositionally biased region" description="Basic residues" evidence="2">
    <location>
        <begin position="66"/>
        <end position="75"/>
    </location>
</feature>
<accession>A0ABS2KT17</accession>
<dbReference type="InterPro" id="IPR042261">
    <property type="entry name" value="Lsr2-like_dimerization"/>
</dbReference>
<dbReference type="RefSeq" id="WP_204868036.1">
    <property type="nucleotide sequence ID" value="NZ_JAFBBK010000001.1"/>
</dbReference>
<dbReference type="Gene3D" id="4.10.320.10">
    <property type="entry name" value="E3-binding domain"/>
    <property type="match status" value="1"/>
</dbReference>
<evidence type="ECO:0000256" key="1">
    <source>
        <dbReference type="ARBA" id="ARBA00023125"/>
    </source>
</evidence>
<dbReference type="EMBL" id="JAFBBK010000001">
    <property type="protein sequence ID" value="MBM7415087.1"/>
    <property type="molecule type" value="Genomic_DNA"/>
</dbReference>
<reference evidence="5 6" key="1">
    <citation type="submission" date="2021-01" db="EMBL/GenBank/DDBJ databases">
        <title>Genomics of switchgrass bacterial isolates.</title>
        <authorList>
            <person name="Shade A."/>
        </authorList>
    </citation>
    <scope>NUCLEOTIDE SEQUENCE [LARGE SCALE GENOMIC DNA]</scope>
    <source>
        <strain evidence="5 6">PvP111</strain>
    </source>
</reference>
<evidence type="ECO:0000259" key="4">
    <source>
        <dbReference type="Pfam" id="PF23359"/>
    </source>
</evidence>
<dbReference type="Proteomes" id="UP000703038">
    <property type="component" value="Unassembled WGS sequence"/>
</dbReference>
<dbReference type="Gene3D" id="3.30.60.230">
    <property type="entry name" value="Lsr2, dimerization domain"/>
    <property type="match status" value="1"/>
</dbReference>
<name>A0ABS2KT17_9NOCA</name>
<protein>
    <recommendedName>
        <fullName evidence="7">Lsr2 family protein</fullName>
    </recommendedName>
</protein>
<organism evidence="5 6">
    <name type="scientific">Rhodococcoides corynebacterioides</name>
    <dbReference type="NCBI Taxonomy" id="53972"/>
    <lineage>
        <taxon>Bacteria</taxon>
        <taxon>Bacillati</taxon>
        <taxon>Actinomycetota</taxon>
        <taxon>Actinomycetes</taxon>
        <taxon>Mycobacteriales</taxon>
        <taxon>Nocardiaceae</taxon>
        <taxon>Rhodococcoides</taxon>
    </lineage>
</organism>
<feature type="domain" description="Lsr2 dimerization" evidence="3">
    <location>
        <begin position="1"/>
        <end position="60"/>
    </location>
</feature>
<keyword evidence="6" id="KW-1185">Reference proteome</keyword>